<evidence type="ECO:0000313" key="2">
    <source>
        <dbReference type="EMBL" id="KAE8388472.1"/>
    </source>
</evidence>
<name>A0A5N7C329_PETAA</name>
<organism evidence="2">
    <name type="scientific">Petromyces alliaceus</name>
    <name type="common">Aspergillus alliaceus</name>
    <dbReference type="NCBI Taxonomy" id="209559"/>
    <lineage>
        <taxon>Eukaryota</taxon>
        <taxon>Fungi</taxon>
        <taxon>Dikarya</taxon>
        <taxon>Ascomycota</taxon>
        <taxon>Pezizomycotina</taxon>
        <taxon>Eurotiomycetes</taxon>
        <taxon>Eurotiomycetidae</taxon>
        <taxon>Eurotiales</taxon>
        <taxon>Aspergillaceae</taxon>
        <taxon>Aspergillus</taxon>
        <taxon>Aspergillus subgen. Circumdati</taxon>
    </lineage>
</organism>
<dbReference type="PANTHER" id="PTHR36195:SF6">
    <property type="entry name" value="SECRETED THAUMATIN-LIKE PROTEIN CALA"/>
    <property type="match status" value="1"/>
</dbReference>
<dbReference type="Pfam" id="PF04681">
    <property type="entry name" value="Bys1"/>
    <property type="match status" value="1"/>
</dbReference>
<protein>
    <submittedName>
        <fullName evidence="2">Uncharacterized protein</fullName>
    </submittedName>
</protein>
<dbReference type="Proteomes" id="UP000326877">
    <property type="component" value="Unassembled WGS sequence"/>
</dbReference>
<sequence length="169" mass="18462">MMFFAILVTLTTLLFTPMGQPVDKIPPRGIGAIKIVNTLDSPLYAWSDPDPQGSMYTIPGRSGTYEETYRLSRTGDAISIKVSKTPDRKVNDAIQFKYTLSGDRVLWAVSCANIRPGSPFTRRGFSVHPSSAGCPSINCAPGDDKCPQVHPWSNTTHRCGLTTSLTLKL</sequence>
<feature type="signal peptide" evidence="1">
    <location>
        <begin position="1"/>
        <end position="19"/>
    </location>
</feature>
<feature type="chain" id="PRO_5024840568" evidence="1">
    <location>
        <begin position="20"/>
        <end position="169"/>
    </location>
</feature>
<accession>A0A5N7C329</accession>
<dbReference type="InterPro" id="IPR006771">
    <property type="entry name" value="CetA-like"/>
</dbReference>
<dbReference type="AlphaFoldDB" id="A0A5N7C329"/>
<keyword evidence="1" id="KW-0732">Signal</keyword>
<dbReference type="OrthoDB" id="5144514at2759"/>
<proteinExistence type="predicted"/>
<dbReference type="PANTHER" id="PTHR36195">
    <property type="entry name" value="DOMAIN PROTEIN, PUTATIVE (AFU_ORTHOLOGUE AFUA_5G01990)-RELATED-RELATED"/>
    <property type="match status" value="1"/>
</dbReference>
<gene>
    <name evidence="2" type="ORF">BDV23DRAFT_185402</name>
</gene>
<dbReference type="EMBL" id="ML735278">
    <property type="protein sequence ID" value="KAE8388472.1"/>
    <property type="molecule type" value="Genomic_DNA"/>
</dbReference>
<evidence type="ECO:0000256" key="1">
    <source>
        <dbReference type="SAM" id="SignalP"/>
    </source>
</evidence>
<reference evidence="2" key="1">
    <citation type="submission" date="2019-04" db="EMBL/GenBank/DDBJ databases">
        <title>Friends and foes A comparative genomics studyof 23 Aspergillus species from section Flavi.</title>
        <authorList>
            <consortium name="DOE Joint Genome Institute"/>
            <person name="Kjaerbolling I."/>
            <person name="Vesth T."/>
            <person name="Frisvad J.C."/>
            <person name="Nybo J.L."/>
            <person name="Theobald S."/>
            <person name="Kildgaard S."/>
            <person name="Isbrandt T."/>
            <person name="Kuo A."/>
            <person name="Sato A."/>
            <person name="Lyhne E.K."/>
            <person name="Kogle M.E."/>
            <person name="Wiebenga A."/>
            <person name="Kun R.S."/>
            <person name="Lubbers R.J."/>
            <person name="Makela M.R."/>
            <person name="Barry K."/>
            <person name="Chovatia M."/>
            <person name="Clum A."/>
            <person name="Daum C."/>
            <person name="Haridas S."/>
            <person name="He G."/>
            <person name="LaButti K."/>
            <person name="Lipzen A."/>
            <person name="Mondo S."/>
            <person name="Riley R."/>
            <person name="Salamov A."/>
            <person name="Simmons B.A."/>
            <person name="Magnuson J.K."/>
            <person name="Henrissat B."/>
            <person name="Mortensen U.H."/>
            <person name="Larsen T.O."/>
            <person name="Devries R.P."/>
            <person name="Grigoriev I.V."/>
            <person name="Machida M."/>
            <person name="Baker S.E."/>
            <person name="Andersen M.R."/>
        </authorList>
    </citation>
    <scope>NUCLEOTIDE SEQUENCE [LARGE SCALE GENOMIC DNA]</scope>
    <source>
        <strain evidence="2">IBT 14317</strain>
    </source>
</reference>